<sequence>MLGECIGGCRHSTKESVMDGHCGDFGTNVVYRAVVSCQWRGCFYYSLWPCRDVSLTPISCVSGTTQHVVLHSRYSTRHASNSVYHAPASPTPQLHDRLPSDRSAERQERVPTHPTKLPSFSTTLRQYLSVLLIVVYTFTRPWRRLRPRLLPLPPPLGHFKPMRLARKSRLVVEARGVARVSARLVRFGGLLLFTGFLRTRILRTGQLCLRSGFALHRVVAD</sequence>
<reference evidence="2" key="1">
    <citation type="journal article" date="2020" name="Stud. Mycol.">
        <title>101 Dothideomycetes genomes: a test case for predicting lifestyles and emergence of pathogens.</title>
        <authorList>
            <person name="Haridas S."/>
            <person name="Albert R."/>
            <person name="Binder M."/>
            <person name="Bloem J."/>
            <person name="Labutti K."/>
            <person name="Salamov A."/>
            <person name="Andreopoulos B."/>
            <person name="Baker S."/>
            <person name="Barry K."/>
            <person name="Bills G."/>
            <person name="Bluhm B."/>
            <person name="Cannon C."/>
            <person name="Castanera R."/>
            <person name="Culley D."/>
            <person name="Daum C."/>
            <person name="Ezra D."/>
            <person name="Gonzalez J."/>
            <person name="Henrissat B."/>
            <person name="Kuo A."/>
            <person name="Liang C."/>
            <person name="Lipzen A."/>
            <person name="Lutzoni F."/>
            <person name="Magnuson J."/>
            <person name="Mondo S."/>
            <person name="Nolan M."/>
            <person name="Ohm R."/>
            <person name="Pangilinan J."/>
            <person name="Park H.-J."/>
            <person name="Ramirez L."/>
            <person name="Alfaro M."/>
            <person name="Sun H."/>
            <person name="Tritt A."/>
            <person name="Yoshinaga Y."/>
            <person name="Zwiers L.-H."/>
            <person name="Turgeon B."/>
            <person name="Goodwin S."/>
            <person name="Spatafora J."/>
            <person name="Crous P."/>
            <person name="Grigoriev I."/>
        </authorList>
    </citation>
    <scope>NUCLEOTIDE SEQUENCE</scope>
    <source>
        <strain evidence="2">CBS 183.55</strain>
    </source>
</reference>
<dbReference type="RefSeq" id="XP_033443863.1">
    <property type="nucleotide sequence ID" value="XM_033589197.1"/>
</dbReference>
<evidence type="ECO:0000313" key="2">
    <source>
        <dbReference type="EMBL" id="KAF1923610.1"/>
    </source>
</evidence>
<feature type="compositionally biased region" description="Basic and acidic residues" evidence="1">
    <location>
        <begin position="94"/>
        <end position="111"/>
    </location>
</feature>
<accession>A0A6A5R8R7</accession>
<evidence type="ECO:0000256" key="1">
    <source>
        <dbReference type="SAM" id="MobiDB-lite"/>
    </source>
</evidence>
<dbReference type="GeneID" id="54346844"/>
<keyword evidence="3" id="KW-1185">Reference proteome</keyword>
<proteinExistence type="predicted"/>
<dbReference type="EMBL" id="ML979003">
    <property type="protein sequence ID" value="KAF1923610.1"/>
    <property type="molecule type" value="Genomic_DNA"/>
</dbReference>
<organism evidence="2 3">
    <name type="scientific">Didymella exigua CBS 183.55</name>
    <dbReference type="NCBI Taxonomy" id="1150837"/>
    <lineage>
        <taxon>Eukaryota</taxon>
        <taxon>Fungi</taxon>
        <taxon>Dikarya</taxon>
        <taxon>Ascomycota</taxon>
        <taxon>Pezizomycotina</taxon>
        <taxon>Dothideomycetes</taxon>
        <taxon>Pleosporomycetidae</taxon>
        <taxon>Pleosporales</taxon>
        <taxon>Pleosporineae</taxon>
        <taxon>Didymellaceae</taxon>
        <taxon>Didymella</taxon>
    </lineage>
</organism>
<dbReference type="Proteomes" id="UP000800082">
    <property type="component" value="Unassembled WGS sequence"/>
</dbReference>
<protein>
    <submittedName>
        <fullName evidence="2">Uncharacterized protein</fullName>
    </submittedName>
</protein>
<gene>
    <name evidence="2" type="ORF">M421DRAFT_310040</name>
</gene>
<feature type="region of interest" description="Disordered" evidence="1">
    <location>
        <begin position="82"/>
        <end position="117"/>
    </location>
</feature>
<name>A0A6A5R8R7_9PLEO</name>
<dbReference type="AlphaFoldDB" id="A0A6A5R8R7"/>
<evidence type="ECO:0000313" key="3">
    <source>
        <dbReference type="Proteomes" id="UP000800082"/>
    </source>
</evidence>